<dbReference type="PANTHER" id="PTHR11908">
    <property type="entry name" value="XANTHINE DEHYDROGENASE"/>
    <property type="match status" value="1"/>
</dbReference>
<reference evidence="3 4" key="1">
    <citation type="submission" date="2024-12" db="EMBL/GenBank/DDBJ databases">
        <title>Forecasting of Potato common scab and diversities of Pathogenic streptomyces spp. in china.</title>
        <authorList>
            <person name="Handique U."/>
            <person name="Wu J."/>
        </authorList>
    </citation>
    <scope>NUCLEOTIDE SEQUENCE [LARGE SCALE GENOMIC DNA]</scope>
    <source>
        <strain evidence="3 4">ZRIMU1585</strain>
    </source>
</reference>
<feature type="non-terminal residue" evidence="3">
    <location>
        <position position="1"/>
    </location>
</feature>
<organism evidence="3 4">
    <name type="scientific">Streptomyces galilaeus</name>
    <dbReference type="NCBI Taxonomy" id="33899"/>
    <lineage>
        <taxon>Bacteria</taxon>
        <taxon>Bacillati</taxon>
        <taxon>Actinomycetota</taxon>
        <taxon>Actinomycetes</taxon>
        <taxon>Kitasatosporales</taxon>
        <taxon>Streptomycetaceae</taxon>
        <taxon>Streptomyces</taxon>
    </lineage>
</organism>
<sequence length="91" mass="9862">LPFARIGVFSFGAVVVEVEVDEITGKTRVVEAWSAADVGRAINPQLVEVQLEGAFVQGMGLALFEEMVWDGPRLANPSLMDYKVPTSRDAP</sequence>
<protein>
    <submittedName>
        <fullName evidence="3">Molybdopterin cofactor-binding domain-containing protein</fullName>
    </submittedName>
</protein>
<name>A0ABW9IZ78_STRGJ</name>
<dbReference type="RefSeq" id="WP_409097965.1">
    <property type="nucleotide sequence ID" value="NZ_JBJVNE010000285.1"/>
</dbReference>
<dbReference type="EMBL" id="JBJVNE010000285">
    <property type="protein sequence ID" value="MFM9653733.1"/>
    <property type="molecule type" value="Genomic_DNA"/>
</dbReference>
<dbReference type="InterPro" id="IPR016208">
    <property type="entry name" value="Ald_Oxase/xanthine_DH-like"/>
</dbReference>
<dbReference type="InterPro" id="IPR046867">
    <property type="entry name" value="AldOxase/xan_DH_MoCoBD2"/>
</dbReference>
<dbReference type="InterPro" id="IPR037165">
    <property type="entry name" value="AldOxase/xan_DH_Mopterin-bd_sf"/>
</dbReference>
<dbReference type="SUPFAM" id="SSF56003">
    <property type="entry name" value="Molybdenum cofactor-binding domain"/>
    <property type="match status" value="1"/>
</dbReference>
<evidence type="ECO:0000313" key="4">
    <source>
        <dbReference type="Proteomes" id="UP001631993"/>
    </source>
</evidence>
<comment type="caution">
    <text evidence="3">The sequence shown here is derived from an EMBL/GenBank/DDBJ whole genome shotgun (WGS) entry which is preliminary data.</text>
</comment>
<evidence type="ECO:0000259" key="2">
    <source>
        <dbReference type="Pfam" id="PF20256"/>
    </source>
</evidence>
<dbReference type="Proteomes" id="UP001631993">
    <property type="component" value="Unassembled WGS sequence"/>
</dbReference>
<dbReference type="Pfam" id="PF20256">
    <property type="entry name" value="MoCoBD_2"/>
    <property type="match status" value="1"/>
</dbReference>
<dbReference type="Gene3D" id="3.30.365.10">
    <property type="entry name" value="Aldehyde oxidase/xanthine dehydrogenase, molybdopterin binding domain"/>
    <property type="match status" value="1"/>
</dbReference>
<gene>
    <name evidence="3" type="ORF">ACKI1S_47865</name>
</gene>
<accession>A0ABW9IZ78</accession>
<evidence type="ECO:0000313" key="3">
    <source>
        <dbReference type="EMBL" id="MFM9653733.1"/>
    </source>
</evidence>
<feature type="non-terminal residue" evidence="3">
    <location>
        <position position="91"/>
    </location>
</feature>
<proteinExistence type="predicted"/>
<evidence type="ECO:0000256" key="1">
    <source>
        <dbReference type="ARBA" id="ARBA00022505"/>
    </source>
</evidence>
<feature type="domain" description="Aldehyde oxidase/xanthine dehydrogenase second molybdopterin binding" evidence="2">
    <location>
        <begin position="8"/>
        <end position="91"/>
    </location>
</feature>
<keyword evidence="1" id="KW-0500">Molybdenum</keyword>
<keyword evidence="4" id="KW-1185">Reference proteome</keyword>
<dbReference type="PANTHER" id="PTHR11908:SF132">
    <property type="entry name" value="ALDEHYDE OXIDASE 1-RELATED"/>
    <property type="match status" value="1"/>
</dbReference>